<comment type="similarity">
    <text evidence="1">Belongs to the ComF/GntX family.</text>
</comment>
<accession>A0A4R6C0W8</accession>
<dbReference type="PANTHER" id="PTHR47505">
    <property type="entry name" value="DNA UTILIZATION PROTEIN YHGH"/>
    <property type="match status" value="1"/>
</dbReference>
<sequence length="222" mass="25650">MDRLKCLVCLQPVSEPLFLSNYFSPPRIICMECEAAFEQLQGQRCPHCHRLLVDEKTCSDCRFMHQYFKPLDRIQILYDYNDFMKEVIHAYKGRGDIKLARVFAYLLRGHLSYMKSFDAVIALPTSDEKLKQRGFSQMEEILSHLPVPCSRCLTMSSRLKQSELTKKERLKQVNPFAVSRPVDGRILLIDDIYTTGLTVHHAAEVLRAQGVHTVEVLTFARP</sequence>
<dbReference type="InterPro" id="IPR051910">
    <property type="entry name" value="ComF/GntX_DNA_util-trans"/>
</dbReference>
<comment type="caution">
    <text evidence="3">The sequence shown here is derived from an EMBL/GenBank/DDBJ whole genome shotgun (WGS) entry which is preliminary data.</text>
</comment>
<dbReference type="CDD" id="cd06223">
    <property type="entry name" value="PRTases_typeI"/>
    <property type="match status" value="1"/>
</dbReference>
<dbReference type="InterPro" id="IPR000836">
    <property type="entry name" value="PRTase_dom"/>
</dbReference>
<dbReference type="Gene3D" id="3.40.50.2020">
    <property type="match status" value="1"/>
</dbReference>
<name>A0A4R6C0W8_9STAP</name>
<gene>
    <name evidence="3" type="ORF">ERX55_04530</name>
</gene>
<dbReference type="SUPFAM" id="SSF53271">
    <property type="entry name" value="PRTase-like"/>
    <property type="match status" value="1"/>
</dbReference>
<evidence type="ECO:0000313" key="4">
    <source>
        <dbReference type="Proteomes" id="UP000294843"/>
    </source>
</evidence>
<dbReference type="AlphaFoldDB" id="A0A4R6C0W8"/>
<dbReference type="EMBL" id="SCWF01000003">
    <property type="protein sequence ID" value="TDM14687.1"/>
    <property type="molecule type" value="Genomic_DNA"/>
</dbReference>
<dbReference type="InterPro" id="IPR029057">
    <property type="entry name" value="PRTase-like"/>
</dbReference>
<feature type="domain" description="Phosphoribosyltransferase" evidence="2">
    <location>
        <begin position="133"/>
        <end position="220"/>
    </location>
</feature>
<dbReference type="Proteomes" id="UP000294843">
    <property type="component" value="Unassembled WGS sequence"/>
</dbReference>
<proteinExistence type="inferred from homology"/>
<organism evidence="3 4">
    <name type="scientific">Macrococcus bovicus</name>
    <dbReference type="NCBI Taxonomy" id="69968"/>
    <lineage>
        <taxon>Bacteria</taxon>
        <taxon>Bacillati</taxon>
        <taxon>Bacillota</taxon>
        <taxon>Bacilli</taxon>
        <taxon>Bacillales</taxon>
        <taxon>Staphylococcaceae</taxon>
        <taxon>Macrococcus</taxon>
    </lineage>
</organism>
<protein>
    <submittedName>
        <fullName evidence="3">ComF family protein</fullName>
    </submittedName>
</protein>
<evidence type="ECO:0000256" key="1">
    <source>
        <dbReference type="ARBA" id="ARBA00008007"/>
    </source>
</evidence>
<dbReference type="PANTHER" id="PTHR47505:SF1">
    <property type="entry name" value="DNA UTILIZATION PROTEIN YHGH"/>
    <property type="match status" value="1"/>
</dbReference>
<keyword evidence="4" id="KW-1185">Reference proteome</keyword>
<reference evidence="3 4" key="1">
    <citation type="submission" date="2019-01" db="EMBL/GenBank/DDBJ databases">
        <title>Draft genome sequences of the type strains of six Macrococcus species.</title>
        <authorList>
            <person name="Mazhar S."/>
            <person name="Altermann E."/>
            <person name="Hill C."/>
            <person name="Mcauliffe O."/>
        </authorList>
    </citation>
    <scope>NUCLEOTIDE SEQUENCE [LARGE SCALE GENOMIC DNA]</scope>
    <source>
        <strain evidence="3 4">ATCC 51825</strain>
    </source>
</reference>
<dbReference type="Pfam" id="PF00156">
    <property type="entry name" value="Pribosyltran"/>
    <property type="match status" value="1"/>
</dbReference>
<evidence type="ECO:0000259" key="2">
    <source>
        <dbReference type="Pfam" id="PF00156"/>
    </source>
</evidence>
<evidence type="ECO:0000313" key="3">
    <source>
        <dbReference type="EMBL" id="TDM14687.1"/>
    </source>
</evidence>
<dbReference type="OrthoDB" id="9779910at2"/>